<dbReference type="EMBL" id="QRDP01000006">
    <property type="protein sequence ID" value="RED12676.1"/>
    <property type="molecule type" value="Genomic_DNA"/>
</dbReference>
<keyword evidence="2" id="KW-1185">Reference proteome</keyword>
<reference evidence="1 2" key="1">
    <citation type="submission" date="2018-07" db="EMBL/GenBank/DDBJ databases">
        <title>Genomic Encyclopedia of Type Strains, Phase IV (KMG-IV): sequencing the most valuable type-strain genomes for metagenomic binning, comparative biology and taxonomic classification.</title>
        <authorList>
            <person name="Goeker M."/>
        </authorList>
    </citation>
    <scope>NUCLEOTIDE SEQUENCE [LARGE SCALE GENOMIC DNA]</scope>
    <source>
        <strain evidence="1 2">DSM 26725</strain>
    </source>
</reference>
<dbReference type="RefSeq" id="WP_147297706.1">
    <property type="nucleotide sequence ID" value="NZ_QRDP01000006.1"/>
</dbReference>
<proteinExistence type="predicted"/>
<comment type="caution">
    <text evidence="1">The sequence shown here is derived from an EMBL/GenBank/DDBJ whole genome shotgun (WGS) entry which is preliminary data.</text>
</comment>
<protein>
    <submittedName>
        <fullName evidence="1">Uncharacterized protein</fullName>
    </submittedName>
</protein>
<evidence type="ECO:0000313" key="2">
    <source>
        <dbReference type="Proteomes" id="UP000256310"/>
    </source>
</evidence>
<dbReference type="AlphaFoldDB" id="A0A3D9FAI6"/>
<evidence type="ECO:0000313" key="1">
    <source>
        <dbReference type="EMBL" id="RED12676.1"/>
    </source>
</evidence>
<accession>A0A3D9FAI6</accession>
<gene>
    <name evidence="1" type="ORF">DFR46_2922</name>
</gene>
<organism evidence="1 2">
    <name type="scientific">Parasphingopyxis lamellibrachiae</name>
    <dbReference type="NCBI Taxonomy" id="680125"/>
    <lineage>
        <taxon>Bacteria</taxon>
        <taxon>Pseudomonadati</taxon>
        <taxon>Pseudomonadota</taxon>
        <taxon>Alphaproteobacteria</taxon>
        <taxon>Sphingomonadales</taxon>
        <taxon>Sphingomonadaceae</taxon>
        <taxon>Parasphingopyxis</taxon>
    </lineage>
</organism>
<sequence>MIRIDEAELEQAIAIALGVTRDMYLRFATKDAHRFNRDRAKEVIAYAVMRQLSRYAFFREPSAFEQAEGRLGVLPLFPDQDAVSGSSSSR</sequence>
<name>A0A3D9FAI6_9SPHN</name>
<dbReference type="Proteomes" id="UP000256310">
    <property type="component" value="Unassembled WGS sequence"/>
</dbReference>